<reference evidence="2 3" key="1">
    <citation type="submission" date="2018-06" db="EMBL/GenBank/DDBJ databases">
        <authorList>
            <consortium name="Pathogen Informatics"/>
            <person name="Doyle S."/>
        </authorList>
    </citation>
    <scope>NUCLEOTIDE SEQUENCE [LARGE SCALE GENOMIC DNA]</scope>
    <source>
        <strain evidence="2 3">NCTC9073</strain>
    </source>
</reference>
<accession>A0A2X1PW21</accession>
<protein>
    <submittedName>
        <fullName evidence="2">Tellurite resistance protein</fullName>
        <ecNumber evidence="2">2.1.1.-</ecNumber>
    </submittedName>
</protein>
<dbReference type="Proteomes" id="UP000250780">
    <property type="component" value="Unassembled WGS sequence"/>
</dbReference>
<evidence type="ECO:0000313" key="3">
    <source>
        <dbReference type="Proteomes" id="UP000250780"/>
    </source>
</evidence>
<name>A0A2X1PW21_ECOLX</name>
<dbReference type="GO" id="GO:0032259">
    <property type="term" value="P:methylation"/>
    <property type="evidence" value="ECO:0007669"/>
    <property type="project" value="UniProtKB-KW"/>
</dbReference>
<dbReference type="Pfam" id="PF03848">
    <property type="entry name" value="TehB"/>
    <property type="match status" value="1"/>
</dbReference>
<keyword evidence="2" id="KW-0489">Methyltransferase</keyword>
<proteinExistence type="predicted"/>
<dbReference type="Gene3D" id="3.40.50.150">
    <property type="entry name" value="Vaccinia Virus protein VP39"/>
    <property type="match status" value="1"/>
</dbReference>
<dbReference type="SUPFAM" id="SSF53335">
    <property type="entry name" value="S-adenosyl-L-methionine-dependent methyltransferases"/>
    <property type="match status" value="1"/>
</dbReference>
<gene>
    <name evidence="2" type="primary">tehB_3</name>
    <name evidence="2" type="ORF">NCTC9073_01264</name>
</gene>
<organism evidence="2 3">
    <name type="scientific">Escherichia coli</name>
    <dbReference type="NCBI Taxonomy" id="562"/>
    <lineage>
        <taxon>Bacteria</taxon>
        <taxon>Pseudomonadati</taxon>
        <taxon>Pseudomonadota</taxon>
        <taxon>Gammaproteobacteria</taxon>
        <taxon>Enterobacterales</taxon>
        <taxon>Enterobacteriaceae</taxon>
        <taxon>Escherichia</taxon>
    </lineage>
</organism>
<evidence type="ECO:0000313" key="2">
    <source>
        <dbReference type="EMBL" id="SPX09979.1"/>
    </source>
</evidence>
<dbReference type="EMBL" id="UASD01000006">
    <property type="protein sequence ID" value="SPX09979.1"/>
    <property type="molecule type" value="Genomic_DNA"/>
</dbReference>
<evidence type="ECO:0000259" key="1">
    <source>
        <dbReference type="Pfam" id="PF03848"/>
    </source>
</evidence>
<keyword evidence="2" id="KW-0808">Transferase</keyword>
<sequence length="86" mass="9760">MIIRDENYFTDKYELTRTHSEVLEAVKVVKPGKTLDLGCGNGRNSPYLAANGYDVDAWDKNAMSIANVERINPLKIWIIYTPESLI</sequence>
<dbReference type="InterPro" id="IPR015985">
    <property type="entry name" value="TehB-like_dom"/>
</dbReference>
<dbReference type="EC" id="2.1.1.-" evidence="2"/>
<dbReference type="InterPro" id="IPR029063">
    <property type="entry name" value="SAM-dependent_MTases_sf"/>
</dbReference>
<feature type="domain" description="Tellurite resistance methyltransferase TehB-like" evidence="1">
    <location>
        <begin position="1"/>
        <end position="72"/>
    </location>
</feature>
<dbReference type="AlphaFoldDB" id="A0A2X1PW21"/>
<dbReference type="GO" id="GO:0008168">
    <property type="term" value="F:methyltransferase activity"/>
    <property type="evidence" value="ECO:0007669"/>
    <property type="project" value="UniProtKB-KW"/>
</dbReference>